<dbReference type="Gene3D" id="3.30.420.10">
    <property type="entry name" value="Ribonuclease H-like superfamily/Ribonuclease H"/>
    <property type="match status" value="1"/>
</dbReference>
<evidence type="ECO:0000256" key="1">
    <source>
        <dbReference type="SAM" id="Phobius"/>
    </source>
</evidence>
<dbReference type="InterPro" id="IPR008042">
    <property type="entry name" value="Retrotrans_Pao"/>
</dbReference>
<organism evidence="2 3">
    <name type="scientific">Argiope bruennichi</name>
    <name type="common">Wasp spider</name>
    <name type="synonym">Aranea bruennichi</name>
    <dbReference type="NCBI Taxonomy" id="94029"/>
    <lineage>
        <taxon>Eukaryota</taxon>
        <taxon>Metazoa</taxon>
        <taxon>Ecdysozoa</taxon>
        <taxon>Arthropoda</taxon>
        <taxon>Chelicerata</taxon>
        <taxon>Arachnida</taxon>
        <taxon>Araneae</taxon>
        <taxon>Araneomorphae</taxon>
        <taxon>Entelegynae</taxon>
        <taxon>Araneoidea</taxon>
        <taxon>Araneidae</taxon>
        <taxon>Argiope</taxon>
    </lineage>
</organism>
<evidence type="ECO:0000313" key="2">
    <source>
        <dbReference type="EMBL" id="KAF8790908.1"/>
    </source>
</evidence>
<feature type="transmembrane region" description="Helical" evidence="1">
    <location>
        <begin position="12"/>
        <end position="31"/>
    </location>
</feature>
<accession>A0A8T0FL17</accession>
<protein>
    <submittedName>
        <fullName evidence="2">Uncharacterized protein</fullName>
    </submittedName>
</protein>
<reference evidence="2" key="2">
    <citation type="submission" date="2020-06" db="EMBL/GenBank/DDBJ databases">
        <authorList>
            <person name="Sheffer M."/>
        </authorList>
    </citation>
    <scope>NUCLEOTIDE SEQUENCE</scope>
</reference>
<keyword evidence="1" id="KW-0812">Transmembrane</keyword>
<evidence type="ECO:0000313" key="3">
    <source>
        <dbReference type="Proteomes" id="UP000807504"/>
    </source>
</evidence>
<dbReference type="Proteomes" id="UP000807504">
    <property type="component" value="Unassembled WGS sequence"/>
</dbReference>
<keyword evidence="1" id="KW-0472">Membrane</keyword>
<name>A0A8T0FL17_ARGBR</name>
<dbReference type="AlphaFoldDB" id="A0A8T0FL17"/>
<dbReference type="GO" id="GO:0003676">
    <property type="term" value="F:nucleic acid binding"/>
    <property type="evidence" value="ECO:0007669"/>
    <property type="project" value="InterPro"/>
</dbReference>
<dbReference type="InterPro" id="IPR036397">
    <property type="entry name" value="RNaseH_sf"/>
</dbReference>
<keyword evidence="1" id="KW-1133">Transmembrane helix</keyword>
<sequence length="405" mass="46595">MAANGGSTKRFVLHVLGGIFDPIGFLGPFIMKLKIFIKNCGLKKIDWNSELPPLLDYKWQLWCSEIEQLNDKFIPRHYLSGLNSCDFISFDIHSFSDASMKAYGCVVYLRETTGENRIQPYACFGYGWGISASDLAQNSLWWHGPPWLNQPSEYWPNKVENEKPTGDLEIRSEVEIISQCKCAVYDSEFVLDLNKYSDLSSVENYSFEAELNWIKYEQNLVYCSELECIKNGKQISKKSSLYYFAPFFNKLRVLRVRGRLEESDLSDNKIHPILLPKQSKFTDFLISREHKKVCHGRVFAALAKIRSAFWIPRGRQIEKGFENLSHLQEILIETYCTINAQLPKSRVLEKHPFTVTGIDFTDPVSIRSGKDANQKSYITLFTCAVTRALHIELVTDITTKNFILS</sequence>
<dbReference type="EMBL" id="JABXBU010000011">
    <property type="protein sequence ID" value="KAF8790908.1"/>
    <property type="molecule type" value="Genomic_DNA"/>
</dbReference>
<comment type="caution">
    <text evidence="2">The sequence shown here is derived from an EMBL/GenBank/DDBJ whole genome shotgun (WGS) entry which is preliminary data.</text>
</comment>
<dbReference type="PANTHER" id="PTHR47331">
    <property type="entry name" value="PHD-TYPE DOMAIN-CONTAINING PROTEIN"/>
    <property type="match status" value="1"/>
</dbReference>
<dbReference type="Pfam" id="PF05380">
    <property type="entry name" value="Peptidase_A17"/>
    <property type="match status" value="1"/>
</dbReference>
<reference evidence="2" key="1">
    <citation type="journal article" date="2020" name="bioRxiv">
        <title>Chromosome-level reference genome of the European wasp spider Argiope bruennichi: a resource for studies on range expansion and evolutionary adaptation.</title>
        <authorList>
            <person name="Sheffer M.M."/>
            <person name="Hoppe A."/>
            <person name="Krehenwinkel H."/>
            <person name="Uhl G."/>
            <person name="Kuss A.W."/>
            <person name="Jensen L."/>
            <person name="Jensen C."/>
            <person name="Gillespie R.G."/>
            <person name="Hoff K.J."/>
            <person name="Prost S."/>
        </authorList>
    </citation>
    <scope>NUCLEOTIDE SEQUENCE</scope>
</reference>
<keyword evidence="3" id="KW-1185">Reference proteome</keyword>
<proteinExistence type="predicted"/>
<gene>
    <name evidence="2" type="ORF">HNY73_005854</name>
</gene>